<keyword evidence="3" id="KW-1185">Reference proteome</keyword>
<organism evidence="2 3">
    <name type="scientific">Agromyces seonyuensis</name>
    <dbReference type="NCBI Taxonomy" id="2662446"/>
    <lineage>
        <taxon>Bacteria</taxon>
        <taxon>Bacillati</taxon>
        <taxon>Actinomycetota</taxon>
        <taxon>Actinomycetes</taxon>
        <taxon>Micrococcales</taxon>
        <taxon>Microbacteriaceae</taxon>
        <taxon>Agromyces</taxon>
    </lineage>
</organism>
<name>A0A6I4NZ05_9MICO</name>
<evidence type="ECO:0000259" key="1">
    <source>
        <dbReference type="Pfam" id="PF17128"/>
    </source>
</evidence>
<evidence type="ECO:0000313" key="2">
    <source>
        <dbReference type="EMBL" id="MWB96969.1"/>
    </source>
</evidence>
<dbReference type="Pfam" id="PF13181">
    <property type="entry name" value="TPR_8"/>
    <property type="match status" value="1"/>
</dbReference>
<dbReference type="AlphaFoldDB" id="A0A6I4NZ05"/>
<dbReference type="Pfam" id="PF14559">
    <property type="entry name" value="TPR_19"/>
    <property type="match status" value="1"/>
</dbReference>
<protein>
    <submittedName>
        <fullName evidence="2">DUF5107 domain-containing protein</fullName>
    </submittedName>
</protein>
<comment type="caution">
    <text evidence="2">The sequence shown here is derived from an EMBL/GenBank/DDBJ whole genome shotgun (WGS) entry which is preliminary data.</text>
</comment>
<dbReference type="EMBL" id="WSTA01000001">
    <property type="protein sequence ID" value="MWB96969.1"/>
    <property type="molecule type" value="Genomic_DNA"/>
</dbReference>
<dbReference type="InterPro" id="IPR011990">
    <property type="entry name" value="TPR-like_helical_dom_sf"/>
</dbReference>
<feature type="domain" description="DUF5107" evidence="1">
    <location>
        <begin position="62"/>
        <end position="372"/>
    </location>
</feature>
<proteinExistence type="predicted"/>
<gene>
    <name evidence="2" type="ORF">GB864_00130</name>
</gene>
<sequence length="1097" mass="118848">MSDRTSHIRLPAPPPAEQALLDDGGVACWEEDVEIDTYEPGAPDRFPMFFDHRVYQGSDGRVYPLPFVDRIETEPVRRTWKAIHLENRWVRLMLLPEIGGRIHIGYDKTRDYDFFYRNNVIKPALVGLGGPWISGGVEFNWPQHHRPGTYLPVDVHVERGDDGSATVWHSDLDPLQRMRGTHGVRLRPDSSTIEVEAKLFNRTDEPQTFLWWANVAAAVHEEYQSFFPTDVRYVADHARRAITAFPRADRPYYGVDYPELAAHDADADRLDVYSHIPVPTSYMVTETADEFFGGYDHRAGAGFVHWADRDIAPGKKQWTWGNGPIGHAWDRQLTDGDGPYVELMAGVFTDNQPDFSYLLPGETRSFSQFWYPIQDVGVIHQASRDAALSVRVDGTDVVVGIAPSRPVDAEAVVELEGRIVARAQFRAEPGSPYSLSAAVPPGTTRDDLVVTVHEGGRELVTWRRHAPIDGEPWAATEPPAAASLDSIDELLLTAQHLVQYRHPTRAAEPYLRRALELDPDDSRAHLALAELALVRGSYDDALGHVEDAARRLTRRNLNPRTGELHYRRGLVLERLGDLEEAARSFAKAGWDGAFAVAARLGLARVLLRLGRNEQAEAAAARAVELDAANTTAIAALVLARRRLGAAEAAASVLDAARAADPLDPFLAALAGDLGLRDPRTALTIAQDFARHGEVESSLEWAARSELAGPTVFGNTGPVAGYTRALVLDRAGRAAEAVEAREAARRANRDLAFPAGLDDLDALTAAIAAGETAGEPDTVALGLLGSLLLGVRRHEEARDVLVAAVLGGSDDPVVLRNAAVAVANTGGDLDLADGFLAQAFRADGPVPSARLVYERDQLARLRGIDGAARLAAIESSGVDVFRRDDLTIAVLGLLLDVDRVEEARAILASRRFQPFEGGEGLVIAAFDRATLVTARRLLDVDPAAAAALLEAAVDVPENLGEGRHPADPAAELLVLAGDAHLATGAVESAEARWRAARDAGGPLAVAPRPARPDDFWIGAAHLRLGEYPEADAVWAALDASALALEDAYPTPDYFATSLPETLLFAVDDARGRTAAAAELREAASRGRALSAERAEVRA</sequence>
<reference evidence="2 3" key="1">
    <citation type="submission" date="2019-12" db="EMBL/GenBank/DDBJ databases">
        <authorList>
            <person name="Kim Y.S."/>
        </authorList>
    </citation>
    <scope>NUCLEOTIDE SEQUENCE [LARGE SCALE GENOMIC DNA]</scope>
    <source>
        <strain evidence="2 3">MMS17-SY077</strain>
    </source>
</reference>
<accession>A0A6I4NZ05</accession>
<dbReference type="Proteomes" id="UP000438182">
    <property type="component" value="Unassembled WGS sequence"/>
</dbReference>
<dbReference type="Pfam" id="PF17128">
    <property type="entry name" value="DUF5107"/>
    <property type="match status" value="1"/>
</dbReference>
<dbReference type="InterPro" id="IPR033396">
    <property type="entry name" value="DUF5107"/>
</dbReference>
<evidence type="ECO:0000313" key="3">
    <source>
        <dbReference type="Proteomes" id="UP000438182"/>
    </source>
</evidence>
<dbReference type="Gene3D" id="1.25.40.10">
    <property type="entry name" value="Tetratricopeptide repeat domain"/>
    <property type="match status" value="2"/>
</dbReference>
<dbReference type="SUPFAM" id="SSF48452">
    <property type="entry name" value="TPR-like"/>
    <property type="match status" value="2"/>
</dbReference>
<dbReference type="InterPro" id="IPR019734">
    <property type="entry name" value="TPR_rpt"/>
</dbReference>
<dbReference type="RefSeq" id="WP_160422246.1">
    <property type="nucleotide sequence ID" value="NZ_WSTA01000001.1"/>
</dbReference>